<protein>
    <recommendedName>
        <fullName evidence="5">RxLR effector protein</fullName>
    </recommendedName>
</protein>
<dbReference type="EMBL" id="ANJA01000062">
    <property type="protein sequence ID" value="ETO86165.1"/>
    <property type="molecule type" value="Genomic_DNA"/>
</dbReference>
<accession>A0A081B4V4</accession>
<evidence type="ECO:0000256" key="2">
    <source>
        <dbReference type="ARBA" id="ARBA00010400"/>
    </source>
</evidence>
<feature type="compositionally biased region" description="Basic and acidic residues" evidence="6">
    <location>
        <begin position="88"/>
        <end position="104"/>
    </location>
</feature>
<dbReference type="InterPro" id="IPR031825">
    <property type="entry name" value="RXLR"/>
</dbReference>
<reference evidence="7 8" key="1">
    <citation type="submission" date="2013-11" db="EMBL/GenBank/DDBJ databases">
        <title>The Genome Sequence of Phytophthora parasitica P1976.</title>
        <authorList>
            <consortium name="The Broad Institute Genomics Platform"/>
            <person name="Russ C."/>
            <person name="Tyler B."/>
            <person name="Panabieres F."/>
            <person name="Shan W."/>
            <person name="Tripathy S."/>
            <person name="Grunwald N."/>
            <person name="Machado M."/>
            <person name="Johnson C.S."/>
            <person name="Walker B."/>
            <person name="Young S."/>
            <person name="Zeng Q."/>
            <person name="Gargeya S."/>
            <person name="Fitzgerald M."/>
            <person name="Haas B."/>
            <person name="Abouelleil A."/>
            <person name="Allen A.W."/>
            <person name="Alvarado L."/>
            <person name="Arachchi H.M."/>
            <person name="Berlin A.M."/>
            <person name="Chapman S.B."/>
            <person name="Gainer-Dewar J."/>
            <person name="Goldberg J."/>
            <person name="Griggs A."/>
            <person name="Gujja S."/>
            <person name="Hansen M."/>
            <person name="Howarth C."/>
            <person name="Imamovic A."/>
            <person name="Ireland A."/>
            <person name="Larimer J."/>
            <person name="McCowan C."/>
            <person name="Murphy C."/>
            <person name="Pearson M."/>
            <person name="Poon T.W."/>
            <person name="Priest M."/>
            <person name="Roberts A."/>
            <person name="Saif S."/>
            <person name="Shea T."/>
            <person name="Sisk P."/>
            <person name="Sykes S."/>
            <person name="Wortman J."/>
            <person name="Nusbaum C."/>
            <person name="Birren B."/>
        </authorList>
    </citation>
    <scope>NUCLEOTIDE SEQUENCE [LARGE SCALE GENOMIC DNA]</scope>
    <source>
        <strain evidence="7 8">P1976</strain>
    </source>
</reference>
<dbReference type="Pfam" id="PF16810">
    <property type="entry name" value="RXLR"/>
    <property type="match status" value="1"/>
</dbReference>
<comment type="similarity">
    <text evidence="2 5">Belongs to the RxLR effector family.</text>
</comment>
<feature type="region of interest" description="Disordered" evidence="6">
    <location>
        <begin position="80"/>
        <end position="104"/>
    </location>
</feature>
<organism evidence="7 8">
    <name type="scientific">Phytophthora nicotianae P1976</name>
    <dbReference type="NCBI Taxonomy" id="1317066"/>
    <lineage>
        <taxon>Eukaryota</taxon>
        <taxon>Sar</taxon>
        <taxon>Stramenopiles</taxon>
        <taxon>Oomycota</taxon>
        <taxon>Peronosporomycetes</taxon>
        <taxon>Peronosporales</taxon>
        <taxon>Peronosporaceae</taxon>
        <taxon>Phytophthora</taxon>
    </lineage>
</organism>
<keyword evidence="4 5" id="KW-0732">Signal</keyword>
<comment type="domain">
    <text evidence="5">The RxLR-dEER motif acts to carry the protein into the host cell cytoplasm through binding to cell surface phosphatidylinositol-3-phosphate.</text>
</comment>
<comment type="caution">
    <text evidence="7">The sequence shown here is derived from an EMBL/GenBank/DDBJ whole genome shotgun (WGS) entry which is preliminary data.</text>
</comment>
<dbReference type="Proteomes" id="UP000028582">
    <property type="component" value="Unassembled WGS sequence"/>
</dbReference>
<feature type="chain" id="PRO_5028514606" description="RxLR effector protein" evidence="5">
    <location>
        <begin position="22"/>
        <end position="120"/>
    </location>
</feature>
<evidence type="ECO:0000313" key="7">
    <source>
        <dbReference type="EMBL" id="ETO86165.1"/>
    </source>
</evidence>
<evidence type="ECO:0000256" key="4">
    <source>
        <dbReference type="ARBA" id="ARBA00022729"/>
    </source>
</evidence>
<proteinExistence type="inferred from homology"/>
<gene>
    <name evidence="7" type="ORF">F444_00268</name>
</gene>
<dbReference type="OrthoDB" id="128000at2759"/>
<evidence type="ECO:0000256" key="1">
    <source>
        <dbReference type="ARBA" id="ARBA00004613"/>
    </source>
</evidence>
<comment type="subcellular location">
    <subcellularLocation>
        <location evidence="1 5">Secreted</location>
    </subcellularLocation>
</comment>
<dbReference type="AlphaFoldDB" id="A0A081B4V4"/>
<keyword evidence="3 5" id="KW-0964">Secreted</keyword>
<evidence type="ECO:0000256" key="5">
    <source>
        <dbReference type="RuleBase" id="RU367124"/>
    </source>
</evidence>
<evidence type="ECO:0000256" key="6">
    <source>
        <dbReference type="SAM" id="MobiDB-lite"/>
    </source>
</evidence>
<sequence length="120" mass="13037">MHLTYILVVLIAGTLYASSNALPVVADAETMIMNGGSPDIFASTHTDGHRLLRRVEKYEDVVEVKEGGFKDNMNTVAGKLDPAKTAGKNKDKDKDIKGKVSKSDGNKLVKHLQIHGYNKG</sequence>
<feature type="signal peptide" evidence="5">
    <location>
        <begin position="1"/>
        <end position="21"/>
    </location>
</feature>
<evidence type="ECO:0000313" key="8">
    <source>
        <dbReference type="Proteomes" id="UP000028582"/>
    </source>
</evidence>
<name>A0A081B4V4_PHYNI</name>
<evidence type="ECO:0000256" key="3">
    <source>
        <dbReference type="ARBA" id="ARBA00022525"/>
    </source>
</evidence>
<comment type="function">
    <text evidence="5">Effector that suppresses plant defense responses during pathogen infection.</text>
</comment>
<dbReference type="GO" id="GO:0005576">
    <property type="term" value="C:extracellular region"/>
    <property type="evidence" value="ECO:0007669"/>
    <property type="project" value="UniProtKB-SubCell"/>
</dbReference>